<dbReference type="Proteomes" id="UP001642483">
    <property type="component" value="Unassembled WGS sequence"/>
</dbReference>
<comment type="caution">
    <text evidence="1">The sequence shown here is derived from an EMBL/GenBank/DDBJ whole genome shotgun (WGS) entry which is preliminary data.</text>
</comment>
<keyword evidence="2" id="KW-1185">Reference proteome</keyword>
<protein>
    <submittedName>
        <fullName evidence="1">Uncharacterized protein</fullName>
    </submittedName>
</protein>
<evidence type="ECO:0000313" key="1">
    <source>
        <dbReference type="EMBL" id="CAK8685554.1"/>
    </source>
</evidence>
<accession>A0ABP0G142</accession>
<dbReference type="EMBL" id="CAWYQH010000100">
    <property type="protein sequence ID" value="CAK8685554.1"/>
    <property type="molecule type" value="Genomic_DNA"/>
</dbReference>
<name>A0ABP0G142_CLALP</name>
<organism evidence="1 2">
    <name type="scientific">Clavelina lepadiformis</name>
    <name type="common">Light-bulb sea squirt</name>
    <name type="synonym">Ascidia lepadiformis</name>
    <dbReference type="NCBI Taxonomy" id="159417"/>
    <lineage>
        <taxon>Eukaryota</taxon>
        <taxon>Metazoa</taxon>
        <taxon>Chordata</taxon>
        <taxon>Tunicata</taxon>
        <taxon>Ascidiacea</taxon>
        <taxon>Aplousobranchia</taxon>
        <taxon>Clavelinidae</taxon>
        <taxon>Clavelina</taxon>
    </lineage>
</organism>
<reference evidence="1 2" key="1">
    <citation type="submission" date="2024-02" db="EMBL/GenBank/DDBJ databases">
        <authorList>
            <person name="Daric V."/>
            <person name="Darras S."/>
        </authorList>
    </citation>
    <scope>NUCLEOTIDE SEQUENCE [LARGE SCALE GENOMIC DNA]</scope>
</reference>
<proteinExistence type="predicted"/>
<gene>
    <name evidence="1" type="ORF">CVLEPA_LOCUS16673</name>
</gene>
<sequence>MQVSSSRLKKGQRPYNKVKDIDYHTSMAYSATTRFVCFPPIKMGENAVIFSHWNGRKYAFLTLDTNSKPRLIFGQLAFAFGNFGPGFKFGGIQEWQRKNQFKSESSFLATKF</sequence>
<evidence type="ECO:0000313" key="2">
    <source>
        <dbReference type="Proteomes" id="UP001642483"/>
    </source>
</evidence>